<organism evidence="1 2">
    <name type="scientific">Bacteroides ovatus</name>
    <dbReference type="NCBI Taxonomy" id="28116"/>
    <lineage>
        <taxon>Bacteria</taxon>
        <taxon>Pseudomonadati</taxon>
        <taxon>Bacteroidota</taxon>
        <taxon>Bacteroidia</taxon>
        <taxon>Bacteroidales</taxon>
        <taxon>Bacteroidaceae</taxon>
        <taxon>Bacteroides</taxon>
    </lineage>
</organism>
<dbReference type="Proteomes" id="UP000375690">
    <property type="component" value="Unassembled WGS sequence"/>
</dbReference>
<evidence type="ECO:0000313" key="1">
    <source>
        <dbReference type="EMBL" id="KAB1331237.1"/>
    </source>
</evidence>
<accession>A0A6A1XPM0</accession>
<sequence length="61" mass="7090">MKRNNADRVLNERLRAGGKALKYVHSKFEETQTFIGNYLKFPEILSSMDFIGQTLKKDNNL</sequence>
<protein>
    <submittedName>
        <fullName evidence="1">Uncharacterized protein</fullName>
    </submittedName>
</protein>
<name>A0A6A1XPM0_BACOV</name>
<gene>
    <name evidence="1" type="ORF">F3B53_00270</name>
</gene>
<dbReference type="EMBL" id="VWFC01000001">
    <property type="protein sequence ID" value="KAB1331237.1"/>
    <property type="molecule type" value="Genomic_DNA"/>
</dbReference>
<comment type="caution">
    <text evidence="1">The sequence shown here is derived from an EMBL/GenBank/DDBJ whole genome shotgun (WGS) entry which is preliminary data.</text>
</comment>
<reference evidence="1 2" key="1">
    <citation type="journal article" date="2019" name="Nat. Med.">
        <title>A library of human gut bacterial isolates paired with longitudinal multiomics data enables mechanistic microbiome research.</title>
        <authorList>
            <person name="Poyet M."/>
            <person name="Groussin M."/>
            <person name="Gibbons S.M."/>
            <person name="Avila-Pacheco J."/>
            <person name="Jiang X."/>
            <person name="Kearney S.M."/>
            <person name="Perrotta A.R."/>
            <person name="Berdy B."/>
            <person name="Zhao S."/>
            <person name="Lieberman T.D."/>
            <person name="Swanson P.K."/>
            <person name="Smith M."/>
            <person name="Roesemann S."/>
            <person name="Alexander J.E."/>
            <person name="Rich S.A."/>
            <person name="Livny J."/>
            <person name="Vlamakis H."/>
            <person name="Clish C."/>
            <person name="Bullock K."/>
            <person name="Deik A."/>
            <person name="Scott J."/>
            <person name="Pierce K.A."/>
            <person name="Xavier R.J."/>
            <person name="Alm E.J."/>
        </authorList>
    </citation>
    <scope>NUCLEOTIDE SEQUENCE [LARGE SCALE GENOMIC DNA]</scope>
    <source>
        <strain evidence="1 2">BIOML-A2</strain>
    </source>
</reference>
<dbReference type="RefSeq" id="WP_175353417.1">
    <property type="nucleotide sequence ID" value="NZ_CP113514.1"/>
</dbReference>
<dbReference type="AlphaFoldDB" id="A0A6A1XPM0"/>
<proteinExistence type="predicted"/>
<evidence type="ECO:0000313" key="2">
    <source>
        <dbReference type="Proteomes" id="UP000375690"/>
    </source>
</evidence>